<dbReference type="InterPro" id="IPR015879">
    <property type="entry name" value="Ring_hydroxy_dOase_asu_C_dom"/>
</dbReference>
<name>A0A6A9QJ70_SULME</name>
<dbReference type="Pfam" id="PF00848">
    <property type="entry name" value="Ring_hydroxyl_A"/>
    <property type="match status" value="1"/>
</dbReference>
<organism evidence="10 11">
    <name type="scientific">Sulfuracidifex metallicus DSM 6482 = JCM 9184</name>
    <dbReference type="NCBI Taxonomy" id="523847"/>
    <lineage>
        <taxon>Archaea</taxon>
        <taxon>Thermoproteota</taxon>
        <taxon>Thermoprotei</taxon>
        <taxon>Sulfolobales</taxon>
        <taxon>Sulfolobaceae</taxon>
        <taxon>Sulfuracidifex</taxon>
    </lineage>
</organism>
<evidence type="ECO:0000256" key="8">
    <source>
        <dbReference type="ARBA" id="ARBA00023027"/>
    </source>
</evidence>
<proteinExistence type="inferred from homology"/>
<dbReference type="PANTHER" id="PTHR43756">
    <property type="entry name" value="CHOLINE MONOOXYGENASE, CHLOROPLASTIC"/>
    <property type="match status" value="1"/>
</dbReference>
<evidence type="ECO:0000256" key="6">
    <source>
        <dbReference type="ARBA" id="ARBA00023004"/>
    </source>
</evidence>
<dbReference type="OrthoDB" id="6837at2157"/>
<evidence type="ECO:0000256" key="4">
    <source>
        <dbReference type="ARBA" id="ARBA00022964"/>
    </source>
</evidence>
<dbReference type="PRINTS" id="PR00090">
    <property type="entry name" value="RNGDIOXGNASE"/>
</dbReference>
<dbReference type="Pfam" id="PF00355">
    <property type="entry name" value="Rieske"/>
    <property type="match status" value="1"/>
</dbReference>
<keyword evidence="4" id="KW-0223">Dioxygenase</keyword>
<evidence type="ECO:0000259" key="9">
    <source>
        <dbReference type="PROSITE" id="PS51296"/>
    </source>
</evidence>
<evidence type="ECO:0000313" key="11">
    <source>
        <dbReference type="Proteomes" id="UP000470772"/>
    </source>
</evidence>
<dbReference type="InterPro" id="IPR036922">
    <property type="entry name" value="Rieske_2Fe-2S_sf"/>
</dbReference>
<dbReference type="SUPFAM" id="SSF55961">
    <property type="entry name" value="Bet v1-like"/>
    <property type="match status" value="1"/>
</dbReference>
<dbReference type="SUPFAM" id="SSF50022">
    <property type="entry name" value="ISP domain"/>
    <property type="match status" value="1"/>
</dbReference>
<reference evidence="10 11" key="1">
    <citation type="submission" date="2019-10" db="EMBL/GenBank/DDBJ databases">
        <title>Sequencing and Assembly of Multiple Reported Metal-Biooxidizing Members of the Extremely Thermoacidophilic Archaeal Family Sulfolobaceae.</title>
        <authorList>
            <person name="Counts J.A."/>
            <person name="Kelly R.M."/>
        </authorList>
    </citation>
    <scope>NUCLEOTIDE SEQUENCE [LARGE SCALE GENOMIC DNA]</scope>
    <source>
        <strain evidence="10 11">DSM 6482</strain>
    </source>
</reference>
<dbReference type="PROSITE" id="PS00570">
    <property type="entry name" value="RING_HYDROXYL_ALPHA"/>
    <property type="match status" value="1"/>
</dbReference>
<keyword evidence="8" id="KW-0520">NAD</keyword>
<sequence length="433" mass="50054">MKLTDRLKKSADSMNRNLVPLWLFADKDIYAMERTKLFTKSWIFVGHTSEFQRWDYLQRYVGDIPVILTNKDHVRGFLNLCPHRGAKILREDAGRGDIFRCQYHGWTFSHKGNFLGAPMQNTIYGEMDTSDFGLIPISCETYEGLIFCSIKPKKNLQEFLGDVKFYIDMIAKRSDGLEFSSPQRWIIRANWKTIVDNFIGDAWHFLTAHGWLREVGVGIQDLRLTSITGVIRLKGGHGVLFTGPSSDDFPDIPRPLFYPIWWPNLLEKAKNKLSREEFIVWTKYATYEMLGHIFPNLAIGNVAYSPSEKEPPVPILVFRVWRPISNTETEIWTWMAFDIDEPNQLKTKSRETFLRLFGAGGAVEHDDIVMWEGMTENSMKLSHMEIDLKYYGGARQSASSFEGLGDFFYGGNYEGNTISFLKEYINYLEDDTE</sequence>
<comment type="similarity">
    <text evidence="1">Belongs to the bacterial ring-hydroxylating dioxygenase alpha subunit family.</text>
</comment>
<dbReference type="PROSITE" id="PS51296">
    <property type="entry name" value="RIESKE"/>
    <property type="match status" value="1"/>
</dbReference>
<evidence type="ECO:0000256" key="5">
    <source>
        <dbReference type="ARBA" id="ARBA00023002"/>
    </source>
</evidence>
<keyword evidence="6" id="KW-0408">Iron</keyword>
<dbReference type="Proteomes" id="UP000470772">
    <property type="component" value="Unassembled WGS sequence"/>
</dbReference>
<dbReference type="Gene3D" id="2.102.10.10">
    <property type="entry name" value="Rieske [2Fe-2S] iron-sulphur domain"/>
    <property type="match status" value="1"/>
</dbReference>
<keyword evidence="2" id="KW-0001">2Fe-2S</keyword>
<comment type="caution">
    <text evidence="10">The sequence shown here is derived from an EMBL/GenBank/DDBJ whole genome shotgun (WGS) entry which is preliminary data.</text>
</comment>
<keyword evidence="3" id="KW-0479">Metal-binding</keyword>
<gene>
    <name evidence="10" type="ORF">GC250_06215</name>
</gene>
<evidence type="ECO:0000256" key="1">
    <source>
        <dbReference type="ARBA" id="ARBA00008751"/>
    </source>
</evidence>
<dbReference type="PANTHER" id="PTHR43756:SF1">
    <property type="entry name" value="3-PHENYLPROPIONATE_CINNAMIC ACID DIOXYGENASE SUBUNIT ALPHA"/>
    <property type="match status" value="1"/>
</dbReference>
<accession>A0A6A9QJ70</accession>
<keyword evidence="5" id="KW-0560">Oxidoreductase</keyword>
<dbReference type="GO" id="GO:0051213">
    <property type="term" value="F:dioxygenase activity"/>
    <property type="evidence" value="ECO:0007669"/>
    <property type="project" value="UniProtKB-KW"/>
</dbReference>
<evidence type="ECO:0000256" key="7">
    <source>
        <dbReference type="ARBA" id="ARBA00023014"/>
    </source>
</evidence>
<dbReference type="EMBL" id="WGGD01000005">
    <property type="protein sequence ID" value="MUN29036.1"/>
    <property type="molecule type" value="Genomic_DNA"/>
</dbReference>
<evidence type="ECO:0000313" key="10">
    <source>
        <dbReference type="EMBL" id="MUN29036.1"/>
    </source>
</evidence>
<evidence type="ECO:0000256" key="3">
    <source>
        <dbReference type="ARBA" id="ARBA00022723"/>
    </source>
</evidence>
<dbReference type="CDD" id="cd03469">
    <property type="entry name" value="Rieske_RO_Alpha_N"/>
    <property type="match status" value="1"/>
</dbReference>
<evidence type="ECO:0000256" key="2">
    <source>
        <dbReference type="ARBA" id="ARBA00022714"/>
    </source>
</evidence>
<keyword evidence="11" id="KW-1185">Reference proteome</keyword>
<dbReference type="AlphaFoldDB" id="A0A6A9QJ70"/>
<dbReference type="GO" id="GO:0051537">
    <property type="term" value="F:2 iron, 2 sulfur cluster binding"/>
    <property type="evidence" value="ECO:0007669"/>
    <property type="project" value="UniProtKB-KW"/>
</dbReference>
<dbReference type="InterPro" id="IPR001663">
    <property type="entry name" value="Rng_hydr_dOase-A"/>
</dbReference>
<dbReference type="Gene3D" id="3.90.380.10">
    <property type="entry name" value="Naphthalene 1,2-dioxygenase Alpha Subunit, Chain A, domain 1"/>
    <property type="match status" value="1"/>
</dbReference>
<dbReference type="InterPro" id="IPR017941">
    <property type="entry name" value="Rieske_2Fe-2S"/>
</dbReference>
<dbReference type="GO" id="GO:0005506">
    <property type="term" value="F:iron ion binding"/>
    <property type="evidence" value="ECO:0007669"/>
    <property type="project" value="InterPro"/>
</dbReference>
<protein>
    <submittedName>
        <fullName evidence="10">Rieske 2Fe-2S domain-containing protein</fullName>
    </submittedName>
</protein>
<dbReference type="InterPro" id="IPR015881">
    <property type="entry name" value="ARHD_Rieske_2Fe_2S"/>
</dbReference>
<dbReference type="RefSeq" id="WP_156016597.1">
    <property type="nucleotide sequence ID" value="NZ_BBBY01000037.1"/>
</dbReference>
<feature type="domain" description="Rieske" evidence="9">
    <location>
        <begin position="43"/>
        <end position="148"/>
    </location>
</feature>
<keyword evidence="7" id="KW-0411">Iron-sulfur</keyword>